<proteinExistence type="predicted"/>
<reference evidence="2" key="1">
    <citation type="journal article" date="2023" name="Nat. Plants">
        <title>Single-cell RNA sequencing provides a high-resolution roadmap for understanding the multicellular compartmentation of specialized metabolism.</title>
        <authorList>
            <person name="Sun S."/>
            <person name="Shen X."/>
            <person name="Li Y."/>
            <person name="Li Y."/>
            <person name="Wang S."/>
            <person name="Li R."/>
            <person name="Zhang H."/>
            <person name="Shen G."/>
            <person name="Guo B."/>
            <person name="Wei J."/>
            <person name="Xu J."/>
            <person name="St-Pierre B."/>
            <person name="Chen S."/>
            <person name="Sun C."/>
        </authorList>
    </citation>
    <scope>NUCLEOTIDE SEQUENCE [LARGE SCALE GENOMIC DNA]</scope>
</reference>
<organism evidence="1 2">
    <name type="scientific">Catharanthus roseus</name>
    <name type="common">Madagascar periwinkle</name>
    <name type="synonym">Vinca rosea</name>
    <dbReference type="NCBI Taxonomy" id="4058"/>
    <lineage>
        <taxon>Eukaryota</taxon>
        <taxon>Viridiplantae</taxon>
        <taxon>Streptophyta</taxon>
        <taxon>Embryophyta</taxon>
        <taxon>Tracheophyta</taxon>
        <taxon>Spermatophyta</taxon>
        <taxon>Magnoliopsida</taxon>
        <taxon>eudicotyledons</taxon>
        <taxon>Gunneridae</taxon>
        <taxon>Pentapetalae</taxon>
        <taxon>asterids</taxon>
        <taxon>lamiids</taxon>
        <taxon>Gentianales</taxon>
        <taxon>Apocynaceae</taxon>
        <taxon>Rauvolfioideae</taxon>
        <taxon>Vinceae</taxon>
        <taxon>Catharanthinae</taxon>
        <taxon>Catharanthus</taxon>
    </lineage>
</organism>
<protein>
    <submittedName>
        <fullName evidence="1">Uncharacterized protein</fullName>
    </submittedName>
</protein>
<sequence length="184" mass="21355">MGQNNNHCKRKLALLWMLYPWLPCCPTPPSSDFISFCLPPAHSNVIYLLFQSKSHNGTTHHCFQKDWSRKGNHWDIYPPGPSLHLTTTSWCGLQHIRFIREYALLATPFSVMTLLLHVALTYYDYLDKLSLKISLQKSIISNIGYLEFAKKVRVKRLRLDVIELLSMISLGNQKKLTIRPFSHE</sequence>
<comment type="caution">
    <text evidence="1">The sequence shown here is derived from an EMBL/GenBank/DDBJ whole genome shotgun (WGS) entry which is preliminary data.</text>
</comment>
<gene>
    <name evidence="1" type="ORF">M9H77_16541</name>
</gene>
<accession>A0ACC0B225</accession>
<dbReference type="EMBL" id="CM044704">
    <property type="protein sequence ID" value="KAI5666688.1"/>
    <property type="molecule type" value="Genomic_DNA"/>
</dbReference>
<name>A0ACC0B225_CATRO</name>
<evidence type="ECO:0000313" key="1">
    <source>
        <dbReference type="EMBL" id="KAI5666688.1"/>
    </source>
</evidence>
<evidence type="ECO:0000313" key="2">
    <source>
        <dbReference type="Proteomes" id="UP001060085"/>
    </source>
</evidence>
<keyword evidence="2" id="KW-1185">Reference proteome</keyword>
<dbReference type="Proteomes" id="UP001060085">
    <property type="component" value="Linkage Group LG04"/>
</dbReference>